<evidence type="ECO:0000256" key="4">
    <source>
        <dbReference type="ARBA" id="ARBA00022574"/>
    </source>
</evidence>
<evidence type="ECO:0000313" key="10">
    <source>
        <dbReference type="Proteomes" id="UP000747542"/>
    </source>
</evidence>
<comment type="similarity">
    <text evidence="2">Belongs to the WD repeat EDC4 family.</text>
</comment>
<feature type="compositionally biased region" description="Low complexity" evidence="7">
    <location>
        <begin position="7"/>
        <end position="30"/>
    </location>
</feature>
<evidence type="ECO:0000256" key="2">
    <source>
        <dbReference type="ARBA" id="ARBA00009639"/>
    </source>
</evidence>
<evidence type="ECO:0000256" key="1">
    <source>
        <dbReference type="ARBA" id="ARBA00004201"/>
    </source>
</evidence>
<dbReference type="EMBL" id="JAHLQT010040102">
    <property type="protein sequence ID" value="KAG7156093.1"/>
    <property type="molecule type" value="Genomic_DNA"/>
</dbReference>
<dbReference type="Proteomes" id="UP000747542">
    <property type="component" value="Unassembled WGS sequence"/>
</dbReference>
<dbReference type="Gene3D" id="6.10.140.270">
    <property type="match status" value="1"/>
</dbReference>
<dbReference type="Pfam" id="PF21289">
    <property type="entry name" value="EDC4_C"/>
    <property type="match status" value="1"/>
</dbReference>
<organism evidence="9 10">
    <name type="scientific">Homarus americanus</name>
    <name type="common">American lobster</name>
    <dbReference type="NCBI Taxonomy" id="6706"/>
    <lineage>
        <taxon>Eukaryota</taxon>
        <taxon>Metazoa</taxon>
        <taxon>Ecdysozoa</taxon>
        <taxon>Arthropoda</taxon>
        <taxon>Crustacea</taxon>
        <taxon>Multicrustacea</taxon>
        <taxon>Malacostraca</taxon>
        <taxon>Eumalacostraca</taxon>
        <taxon>Eucarida</taxon>
        <taxon>Decapoda</taxon>
        <taxon>Pleocyemata</taxon>
        <taxon>Astacidea</taxon>
        <taxon>Nephropoidea</taxon>
        <taxon>Nephropidae</taxon>
        <taxon>Homarus</taxon>
    </lineage>
</organism>
<dbReference type="PANTHER" id="PTHR15598:SF5">
    <property type="entry name" value="ENHANCER OF MRNA-DECAPPING PROTEIN 4"/>
    <property type="match status" value="1"/>
</dbReference>
<evidence type="ECO:0000256" key="6">
    <source>
        <dbReference type="ARBA" id="ARBA00023054"/>
    </source>
</evidence>
<dbReference type="InterPro" id="IPR045152">
    <property type="entry name" value="EDC4-like"/>
</dbReference>
<protein>
    <submittedName>
        <fullName evidence="9">Enhancer of mRNA-decapping protein 4-like 2</fullName>
    </submittedName>
</protein>
<keyword evidence="4" id="KW-0853">WD repeat</keyword>
<feature type="compositionally biased region" description="Polar residues" evidence="7">
    <location>
        <begin position="119"/>
        <end position="131"/>
    </location>
</feature>
<feature type="domain" description="Enhancer of mRNA-decapping protein 4 C-terminal" evidence="8">
    <location>
        <begin position="397"/>
        <end position="514"/>
    </location>
</feature>
<accession>A0A8J5JHC2</accession>
<evidence type="ECO:0000313" key="9">
    <source>
        <dbReference type="EMBL" id="KAG7156093.1"/>
    </source>
</evidence>
<proteinExistence type="inferred from homology"/>
<reference evidence="9" key="1">
    <citation type="journal article" date="2021" name="Sci. Adv.">
        <title>The American lobster genome reveals insights on longevity, neural, and immune adaptations.</title>
        <authorList>
            <person name="Polinski J.M."/>
            <person name="Zimin A.V."/>
            <person name="Clark K.F."/>
            <person name="Kohn A.B."/>
            <person name="Sadowski N."/>
            <person name="Timp W."/>
            <person name="Ptitsyn A."/>
            <person name="Khanna P."/>
            <person name="Romanova D.Y."/>
            <person name="Williams P."/>
            <person name="Greenwood S.J."/>
            <person name="Moroz L.L."/>
            <person name="Walt D.R."/>
            <person name="Bodnar A.G."/>
        </authorList>
    </citation>
    <scope>NUCLEOTIDE SEQUENCE</scope>
    <source>
        <strain evidence="9">GMGI-L3</strain>
    </source>
</reference>
<sequence>MPQPPVSLQELPASLQQSPSSMSQSVPQLLNTLPQLSLRPAHLPRSSPPQQPPTHDAQQTTSQPLDIFASVKSVKTLPAQLTCAQLEAEIKGEAVTSDSSGSSNSSTHQSNLQSKRPRNCSSMNCETKSTNRCAPDVRNPGCIDQNQFNGPITPEVEEMKSAQAQVQMEVPHIVAASLRPLVESTLRTELRGTVLPGVVKSLEPLQSHVSQEMQGLLKTAEGQVIDSVSKIIHTRSFLDNLVGSLSSVLVMTVQNSCREAYTKILLPGLNALTQQIFTQVNDNFSRGTREYLQNLESEVQGGRTAVQEVYNKAAQSLNSSCTSLNTQSKSLQENITKLTAQQNVLTESLSERIRGLVREEVTHALQEHQAIVDARSRAHTPAPTSHTLNPKVAQQQVQALISQGQFNAAFKQALSASDLSLVVFVCERVNPQQVFNMTPCPLSQDVLLSLVNQLSHDLSTFTDLKIKYLEEAVMNLDASHPVTCEHMRPVLQGFQRNLHTYLSANPNHKKVKMLLMAVNHLVAL</sequence>
<evidence type="ECO:0000259" key="8">
    <source>
        <dbReference type="Pfam" id="PF21289"/>
    </source>
</evidence>
<dbReference type="InterPro" id="IPR044938">
    <property type="entry name" value="EDC4_C_sf"/>
</dbReference>
<comment type="caution">
    <text evidence="9">The sequence shown here is derived from an EMBL/GenBank/DDBJ whole genome shotgun (WGS) entry which is preliminary data.</text>
</comment>
<dbReference type="Gene3D" id="1.10.220.100">
    <property type="entry name" value="conserved c-terminal region of ge- 1"/>
    <property type="match status" value="1"/>
</dbReference>
<dbReference type="GO" id="GO:0000932">
    <property type="term" value="C:P-body"/>
    <property type="evidence" value="ECO:0007669"/>
    <property type="project" value="UniProtKB-SubCell"/>
</dbReference>
<feature type="compositionally biased region" description="Low complexity" evidence="7">
    <location>
        <begin position="96"/>
        <end position="114"/>
    </location>
</feature>
<feature type="region of interest" description="Disordered" evidence="7">
    <location>
        <begin position="94"/>
        <end position="131"/>
    </location>
</feature>
<evidence type="ECO:0000256" key="7">
    <source>
        <dbReference type="SAM" id="MobiDB-lite"/>
    </source>
</evidence>
<keyword evidence="6" id="KW-0175">Coiled coil</keyword>
<feature type="region of interest" description="Disordered" evidence="7">
    <location>
        <begin position="1"/>
        <end position="61"/>
    </location>
</feature>
<comment type="subcellular location">
    <subcellularLocation>
        <location evidence="1">Cytoplasm</location>
        <location evidence="1">P-body</location>
    </subcellularLocation>
</comment>
<keyword evidence="10" id="KW-1185">Reference proteome</keyword>
<keyword evidence="5" id="KW-0677">Repeat</keyword>
<keyword evidence="3" id="KW-0963">Cytoplasm</keyword>
<dbReference type="AlphaFoldDB" id="A0A8J5JHC2"/>
<gene>
    <name evidence="9" type="primary">Edc4-L2</name>
    <name evidence="9" type="ORF">Hamer_G021331</name>
</gene>
<name>A0A8J5JHC2_HOMAM</name>
<dbReference type="GO" id="GO:0031087">
    <property type="term" value="P:deadenylation-independent decapping of nuclear-transcribed mRNA"/>
    <property type="evidence" value="ECO:0007669"/>
    <property type="project" value="InterPro"/>
</dbReference>
<evidence type="ECO:0000256" key="3">
    <source>
        <dbReference type="ARBA" id="ARBA00022490"/>
    </source>
</evidence>
<dbReference type="InterPro" id="IPR049404">
    <property type="entry name" value="EDC4_C"/>
</dbReference>
<dbReference type="PANTHER" id="PTHR15598">
    <property type="entry name" value="ENHANCER OF MRNA-DECAPPING PROTEIN 4"/>
    <property type="match status" value="1"/>
</dbReference>
<dbReference type="FunFam" id="1.10.220.100:FF:000001">
    <property type="entry name" value="Enhancer of mRNA-decapping protein 4"/>
    <property type="match status" value="1"/>
</dbReference>
<evidence type="ECO:0000256" key="5">
    <source>
        <dbReference type="ARBA" id="ARBA00022737"/>
    </source>
</evidence>